<dbReference type="AlphaFoldDB" id="A0A0F9D1D1"/>
<dbReference type="InterPro" id="IPR029044">
    <property type="entry name" value="Nucleotide-diphossugar_trans"/>
</dbReference>
<evidence type="ECO:0000259" key="1">
    <source>
        <dbReference type="Pfam" id="PF00535"/>
    </source>
</evidence>
<sequence length="216" mass="25384">GSTDSSLDIAKNYKNVKIFSKTFDGFGNLRNLGAKLSKNDWILALDTDEVISKDLKNEILKKPLNPNNIYSFSFHNFYNNRLIKCCGWHNEKHLRLYNKNKTSFSKNLVHEKLLEKDVKIEYLKSYVSHYSYRKTDDFLQKMIKYTTLFAEQNKNKKKSSLSKAIFHGLFAFFKSYILKKGFLAKKEGFIISIYNANVAFYKYLKLSEINKKNKCF</sequence>
<evidence type="ECO:0000313" key="2">
    <source>
        <dbReference type="EMBL" id="KKL47556.1"/>
    </source>
</evidence>
<proteinExistence type="predicted"/>
<name>A0A0F9D1D1_9ZZZZ</name>
<dbReference type="InterPro" id="IPR001173">
    <property type="entry name" value="Glyco_trans_2-like"/>
</dbReference>
<feature type="domain" description="Glycosyltransferase 2-like" evidence="1">
    <location>
        <begin position="1"/>
        <end position="69"/>
    </location>
</feature>
<dbReference type="CDD" id="cd02511">
    <property type="entry name" value="Beta4Glucosyltransferase"/>
    <property type="match status" value="1"/>
</dbReference>
<accession>A0A0F9D1D1</accession>
<dbReference type="EMBL" id="LAZR01033621">
    <property type="protein sequence ID" value="KKL47556.1"/>
    <property type="molecule type" value="Genomic_DNA"/>
</dbReference>
<dbReference type="PANTHER" id="PTHR43630">
    <property type="entry name" value="POLY-BETA-1,6-N-ACETYL-D-GLUCOSAMINE SYNTHASE"/>
    <property type="match status" value="1"/>
</dbReference>
<dbReference type="PANTHER" id="PTHR43630:SF2">
    <property type="entry name" value="GLYCOSYLTRANSFERASE"/>
    <property type="match status" value="1"/>
</dbReference>
<protein>
    <recommendedName>
        <fullName evidence="1">Glycosyltransferase 2-like domain-containing protein</fullName>
    </recommendedName>
</protein>
<reference evidence="2" key="1">
    <citation type="journal article" date="2015" name="Nature">
        <title>Complex archaea that bridge the gap between prokaryotes and eukaryotes.</title>
        <authorList>
            <person name="Spang A."/>
            <person name="Saw J.H."/>
            <person name="Jorgensen S.L."/>
            <person name="Zaremba-Niedzwiedzka K."/>
            <person name="Martijn J."/>
            <person name="Lind A.E."/>
            <person name="van Eijk R."/>
            <person name="Schleper C."/>
            <person name="Guy L."/>
            <person name="Ettema T.J."/>
        </authorList>
    </citation>
    <scope>NUCLEOTIDE SEQUENCE</scope>
</reference>
<organism evidence="2">
    <name type="scientific">marine sediment metagenome</name>
    <dbReference type="NCBI Taxonomy" id="412755"/>
    <lineage>
        <taxon>unclassified sequences</taxon>
        <taxon>metagenomes</taxon>
        <taxon>ecological metagenomes</taxon>
    </lineage>
</organism>
<comment type="caution">
    <text evidence="2">The sequence shown here is derived from an EMBL/GenBank/DDBJ whole genome shotgun (WGS) entry which is preliminary data.</text>
</comment>
<dbReference type="SUPFAM" id="SSF53448">
    <property type="entry name" value="Nucleotide-diphospho-sugar transferases"/>
    <property type="match status" value="1"/>
</dbReference>
<dbReference type="Pfam" id="PF00535">
    <property type="entry name" value="Glycos_transf_2"/>
    <property type="match status" value="1"/>
</dbReference>
<feature type="non-terminal residue" evidence="2">
    <location>
        <position position="1"/>
    </location>
</feature>
<dbReference type="Gene3D" id="3.90.550.10">
    <property type="entry name" value="Spore Coat Polysaccharide Biosynthesis Protein SpsA, Chain A"/>
    <property type="match status" value="1"/>
</dbReference>
<gene>
    <name evidence="2" type="ORF">LCGC14_2334380</name>
</gene>